<dbReference type="EMBL" id="CAJPDS010000034">
    <property type="protein sequence ID" value="CAF9923799.1"/>
    <property type="molecule type" value="Genomic_DNA"/>
</dbReference>
<comment type="caution">
    <text evidence="1">The sequence shown here is derived from an EMBL/GenBank/DDBJ whole genome shotgun (WGS) entry which is preliminary data.</text>
</comment>
<evidence type="ECO:0000313" key="1">
    <source>
        <dbReference type="EMBL" id="CAF9923799.1"/>
    </source>
</evidence>
<gene>
    <name evidence="1" type="ORF">HETSPECPRED_005423</name>
</gene>
<protein>
    <recommendedName>
        <fullName evidence="3">F-box domain-containing protein</fullName>
    </recommendedName>
</protein>
<name>A0A8H3IRY8_9LECA</name>
<dbReference type="Proteomes" id="UP000664521">
    <property type="component" value="Unassembled WGS sequence"/>
</dbReference>
<evidence type="ECO:0000313" key="2">
    <source>
        <dbReference type="Proteomes" id="UP000664521"/>
    </source>
</evidence>
<dbReference type="SUPFAM" id="SSF50978">
    <property type="entry name" value="WD40 repeat-like"/>
    <property type="match status" value="1"/>
</dbReference>
<dbReference type="AlphaFoldDB" id="A0A8H3IRY8"/>
<accession>A0A8H3IRY8</accession>
<organism evidence="1 2">
    <name type="scientific">Heterodermia speciosa</name>
    <dbReference type="NCBI Taxonomy" id="116794"/>
    <lineage>
        <taxon>Eukaryota</taxon>
        <taxon>Fungi</taxon>
        <taxon>Dikarya</taxon>
        <taxon>Ascomycota</taxon>
        <taxon>Pezizomycotina</taxon>
        <taxon>Lecanoromycetes</taxon>
        <taxon>OSLEUM clade</taxon>
        <taxon>Lecanoromycetidae</taxon>
        <taxon>Caliciales</taxon>
        <taxon>Physciaceae</taxon>
        <taxon>Heterodermia</taxon>
    </lineage>
</organism>
<dbReference type="InterPro" id="IPR036322">
    <property type="entry name" value="WD40_repeat_dom_sf"/>
</dbReference>
<proteinExistence type="predicted"/>
<reference evidence="1" key="1">
    <citation type="submission" date="2021-03" db="EMBL/GenBank/DDBJ databases">
        <authorList>
            <person name="Tagirdzhanova G."/>
        </authorList>
    </citation>
    <scope>NUCLEOTIDE SEQUENCE</scope>
</reference>
<dbReference type="OrthoDB" id="6058203at2759"/>
<keyword evidence="2" id="KW-1185">Reference proteome</keyword>
<evidence type="ECO:0008006" key="3">
    <source>
        <dbReference type="Google" id="ProtNLM"/>
    </source>
</evidence>
<sequence>MKAEEVVIVNEAGPLEDIEMKDVENLLPGKSLLLNLPPEILQLVLFHADTGALLTGLTCCKKIFDAAKAKHVVLQHMNRMPGLRLGLADLDSKTLFDTFRQRAAKSLYAAGVLAHITVYAPSDDCISMKTSALIPGKPTLLATAHGHGQVRIYELTEKLDYEFQRTYQMDVLRMAFSNDRDLAVLCRPMQPKVEATPFTDSDDKSPKVTMHTLKLVTFHRCYAKTKGHFYASDQQEIRDIPCFPSQEPVGLALASKGNACITWRDVGQVESTEVILYGRDAKLMEAQDYDPNPQSLTYTDSTNRTDTILTRLIFTPSFSASDRVLNFHMPGSPIHNWFTNSTSPSSTTSGPIHSNLAHITIPPSLVYSNFKVAIPFHAHHTPSINVSYSTAPFCRTSYLALGECTDSDFVGGPNSSNVFIVTGDIDTAPHLCNHVPNLDAGRRNSTWTVLALLSGWRHGTSSLGTVLAISSKGTHIAAATWDRVLIWSLDPHLLHQGSLEHYFPACDWNQGKGLGRLRPVRVRSAGVVYAMCWVGECVLYAVTDGGLVRWDVGPRADGGKEVLRLEYDAWKETAVAAPLVGGGLWRWVGSGSGAGGG</sequence>